<name>A0A1F4ZSV8_9BACT</name>
<dbReference type="PANTHER" id="PTHR23290:SF0">
    <property type="entry name" value="RRNA N6-ADENOSINE-METHYLTRANSFERASE METTL5"/>
    <property type="match status" value="1"/>
</dbReference>
<dbReference type="AlphaFoldDB" id="A0A1F4ZSV8"/>
<dbReference type="InterPro" id="IPR029063">
    <property type="entry name" value="SAM-dependent_MTases_sf"/>
</dbReference>
<dbReference type="GO" id="GO:0032259">
    <property type="term" value="P:methylation"/>
    <property type="evidence" value="ECO:0007669"/>
    <property type="project" value="InterPro"/>
</dbReference>
<comment type="caution">
    <text evidence="2">The sequence shown here is derived from an EMBL/GenBank/DDBJ whole genome shotgun (WGS) entry which is preliminary data.</text>
</comment>
<dbReference type="PROSITE" id="PS00175">
    <property type="entry name" value="PG_MUTASE"/>
    <property type="match status" value="1"/>
</dbReference>
<protein>
    <recommendedName>
        <fullName evidence="1">N(4)-bis(aminopropyl)spermidine synthase C-terminal domain-containing protein</fullName>
    </recommendedName>
</protein>
<dbReference type="InterPro" id="IPR002052">
    <property type="entry name" value="DNA_methylase_N6_adenine_CS"/>
</dbReference>
<dbReference type="GO" id="GO:0008168">
    <property type="term" value="F:methyltransferase activity"/>
    <property type="evidence" value="ECO:0007669"/>
    <property type="project" value="InterPro"/>
</dbReference>
<dbReference type="EMBL" id="MEXR01000032">
    <property type="protein sequence ID" value="OGD09461.1"/>
    <property type="molecule type" value="Genomic_DNA"/>
</dbReference>
<dbReference type="PROSITE" id="PS00092">
    <property type="entry name" value="N6_MTASE"/>
    <property type="match status" value="1"/>
</dbReference>
<dbReference type="Proteomes" id="UP000176424">
    <property type="component" value="Unassembled WGS sequence"/>
</dbReference>
<organism evidence="2 3">
    <name type="scientific">Candidatus Amesbacteria bacterium RIFOXYB1_FULL_44_23</name>
    <dbReference type="NCBI Taxonomy" id="1797263"/>
    <lineage>
        <taxon>Bacteria</taxon>
        <taxon>Candidatus Amesiibacteriota</taxon>
    </lineage>
</organism>
<evidence type="ECO:0000313" key="2">
    <source>
        <dbReference type="EMBL" id="OGD09461.1"/>
    </source>
</evidence>
<gene>
    <name evidence="2" type="ORF">A2397_02120</name>
</gene>
<dbReference type="InterPro" id="IPR002723">
    <property type="entry name" value="BpsA_C"/>
</dbReference>
<dbReference type="PANTHER" id="PTHR23290">
    <property type="entry name" value="RRNA N6-ADENOSINE-METHYLTRANSFERASE METTL5"/>
    <property type="match status" value="1"/>
</dbReference>
<dbReference type="GO" id="GO:0003676">
    <property type="term" value="F:nucleic acid binding"/>
    <property type="evidence" value="ECO:0007669"/>
    <property type="project" value="InterPro"/>
</dbReference>
<reference evidence="2 3" key="1">
    <citation type="journal article" date="2016" name="Nat. Commun.">
        <title>Thousands of microbial genomes shed light on interconnected biogeochemical processes in an aquifer system.</title>
        <authorList>
            <person name="Anantharaman K."/>
            <person name="Brown C.T."/>
            <person name="Hug L.A."/>
            <person name="Sharon I."/>
            <person name="Castelle C.J."/>
            <person name="Probst A.J."/>
            <person name="Thomas B.C."/>
            <person name="Singh A."/>
            <person name="Wilkins M.J."/>
            <person name="Karaoz U."/>
            <person name="Brodie E.L."/>
            <person name="Williams K.H."/>
            <person name="Hubbard S.S."/>
            <person name="Banfield J.F."/>
        </authorList>
    </citation>
    <scope>NUCLEOTIDE SEQUENCE [LARGE SCALE GENOMIC DNA]</scope>
</reference>
<dbReference type="Gene3D" id="3.40.50.150">
    <property type="entry name" value="Vaccinia Virus protein VP39"/>
    <property type="match status" value="1"/>
</dbReference>
<dbReference type="Pfam" id="PF01861">
    <property type="entry name" value="BpsA_C"/>
    <property type="match status" value="1"/>
</dbReference>
<feature type="domain" description="N(4)-bis(aminopropyl)spermidine synthase C-terminal" evidence="1">
    <location>
        <begin position="111"/>
        <end position="298"/>
    </location>
</feature>
<dbReference type="InterPro" id="IPR051720">
    <property type="entry name" value="rRNA_MeTrfase/Polyamine_Synth"/>
</dbReference>
<dbReference type="InterPro" id="IPR001345">
    <property type="entry name" value="PG/BPGM_mutase_AS"/>
</dbReference>
<proteinExistence type="predicted"/>
<sequence length="327" mass="37234">MEKTVTRRMILSVAETVGMTSKKVLEVLFLLRHGQAVENNELVKRTGVSRNVLNLLKKEWSELLLPGTDKTQMKPEVVGELDLLFGEGWQPDDSLWRVLDGELGRRMMNLLDKYAHLRPEPNRAYDQFYATKETVAKRAELLNFMDDVAGKRLLFLGDDDWGSVGVGLQKQAEKVVALDVDKRMLGSIRQLAELEKLEIETEMYDARDPLFNKWAGKFDVVFTDPPYTPQGVELFLSRAVSGLDLSKQTARIYLCFGNSDRAKERFLPIYELFVKSGLMIRWVWDKFNRYQGAESIGSASSLFILETTSKTKPLISGKNHGAIYTNN</sequence>
<dbReference type="STRING" id="1797263.A2397_02120"/>
<dbReference type="GO" id="GO:0006596">
    <property type="term" value="P:polyamine biosynthetic process"/>
    <property type="evidence" value="ECO:0007669"/>
    <property type="project" value="TreeGrafter"/>
</dbReference>
<evidence type="ECO:0000313" key="3">
    <source>
        <dbReference type="Proteomes" id="UP000176424"/>
    </source>
</evidence>
<dbReference type="CDD" id="cd02440">
    <property type="entry name" value="AdoMet_MTases"/>
    <property type="match status" value="1"/>
</dbReference>
<accession>A0A1F4ZSV8</accession>
<evidence type="ECO:0000259" key="1">
    <source>
        <dbReference type="Pfam" id="PF01861"/>
    </source>
</evidence>
<dbReference type="SUPFAM" id="SSF53335">
    <property type="entry name" value="S-adenosyl-L-methionine-dependent methyltransferases"/>
    <property type="match status" value="1"/>
</dbReference>